<dbReference type="InterPro" id="IPR002938">
    <property type="entry name" value="FAD-bd"/>
</dbReference>
<protein>
    <recommendedName>
        <fullName evidence="5">FAD-binding domain-containing protein</fullName>
    </recommendedName>
</protein>
<dbReference type="Pfam" id="PF01494">
    <property type="entry name" value="FAD_binding_3"/>
    <property type="match status" value="1"/>
</dbReference>
<evidence type="ECO:0000256" key="1">
    <source>
        <dbReference type="ARBA" id="ARBA00022630"/>
    </source>
</evidence>
<dbReference type="InterPro" id="IPR036188">
    <property type="entry name" value="FAD/NAD-bd_sf"/>
</dbReference>
<evidence type="ECO:0000259" key="5">
    <source>
        <dbReference type="Pfam" id="PF01494"/>
    </source>
</evidence>
<keyword evidence="7" id="KW-1185">Reference proteome</keyword>
<dbReference type="SUPFAM" id="SSF51905">
    <property type="entry name" value="FAD/NAD(P)-binding domain"/>
    <property type="match status" value="1"/>
</dbReference>
<name>A0A5N5WHD4_9EURO</name>
<keyword evidence="2" id="KW-0274">FAD</keyword>
<sequence>MAAHVELKTRPKIAIIGAGPGGLTLARLLHLAKVPFTIFETDESRENRRVTGGVLDLHSQTGQRAIREAGLWDIYQKHASYDAEELVITDHTNQIFYQTNGVSRGRPEIDRPVLRDILLNSIPESCVRWDHHLKRVDEDGTLYFTQGVETGFDLVVGADGAWSKVRQALSTIQPFYSGVVCLELWITQPENIDPDMNRMLGLGSYLSYGTDDTVLHTQRQGDGSIRTYAYMRRPESWLRDCAIDMTDRDAVKQLLLKEYNNWCPELKRLLSNCNSAIINRPLPMLPVGIRWPHKKNLTLLGDAAHVMTPFAGEGVNTAMYDALELAHAIINNQKPLDTAIVDYELNLFVRAARVQQITWEELLSMFEEDAGERLGKRYDYLVALGDEGLTAERGLGADNSAGHWGSQ</sequence>
<gene>
    <name evidence="6" type="ORF">BDV29DRAFT_163801</name>
</gene>
<organism evidence="6 7">
    <name type="scientific">Aspergillus leporis</name>
    <dbReference type="NCBI Taxonomy" id="41062"/>
    <lineage>
        <taxon>Eukaryota</taxon>
        <taxon>Fungi</taxon>
        <taxon>Dikarya</taxon>
        <taxon>Ascomycota</taxon>
        <taxon>Pezizomycotina</taxon>
        <taxon>Eurotiomycetes</taxon>
        <taxon>Eurotiomycetidae</taxon>
        <taxon>Eurotiales</taxon>
        <taxon>Aspergillaceae</taxon>
        <taxon>Aspergillus</taxon>
        <taxon>Aspergillus subgen. Circumdati</taxon>
    </lineage>
</organism>
<keyword evidence="3" id="KW-0560">Oxidoreductase</keyword>
<feature type="domain" description="FAD-binding" evidence="5">
    <location>
        <begin position="12"/>
        <end position="330"/>
    </location>
</feature>
<evidence type="ECO:0000313" key="6">
    <source>
        <dbReference type="EMBL" id="KAB8067065.1"/>
    </source>
</evidence>
<dbReference type="PANTHER" id="PTHR46972:SF1">
    <property type="entry name" value="FAD DEPENDENT OXIDOREDUCTASE DOMAIN-CONTAINING PROTEIN"/>
    <property type="match status" value="1"/>
</dbReference>
<accession>A0A5N5WHD4</accession>
<dbReference type="OrthoDB" id="655030at2759"/>
<evidence type="ECO:0000256" key="2">
    <source>
        <dbReference type="ARBA" id="ARBA00022827"/>
    </source>
</evidence>
<keyword evidence="4" id="KW-0503">Monooxygenase</keyword>
<dbReference type="Gene3D" id="3.50.50.60">
    <property type="entry name" value="FAD/NAD(P)-binding domain"/>
    <property type="match status" value="1"/>
</dbReference>
<dbReference type="PRINTS" id="PR00420">
    <property type="entry name" value="RNGMNOXGNASE"/>
</dbReference>
<dbReference type="Proteomes" id="UP000326565">
    <property type="component" value="Unassembled WGS sequence"/>
</dbReference>
<dbReference type="GO" id="GO:0004497">
    <property type="term" value="F:monooxygenase activity"/>
    <property type="evidence" value="ECO:0007669"/>
    <property type="project" value="UniProtKB-KW"/>
</dbReference>
<reference evidence="6 7" key="1">
    <citation type="submission" date="2019-04" db="EMBL/GenBank/DDBJ databases">
        <title>Friends and foes A comparative genomics study of 23 Aspergillus species from section Flavi.</title>
        <authorList>
            <consortium name="DOE Joint Genome Institute"/>
            <person name="Kjaerbolling I."/>
            <person name="Vesth T."/>
            <person name="Frisvad J.C."/>
            <person name="Nybo J.L."/>
            <person name="Theobald S."/>
            <person name="Kildgaard S."/>
            <person name="Isbrandt T."/>
            <person name="Kuo A."/>
            <person name="Sato A."/>
            <person name="Lyhne E.K."/>
            <person name="Kogle M.E."/>
            <person name="Wiebenga A."/>
            <person name="Kun R.S."/>
            <person name="Lubbers R.J."/>
            <person name="Makela M.R."/>
            <person name="Barry K."/>
            <person name="Chovatia M."/>
            <person name="Clum A."/>
            <person name="Daum C."/>
            <person name="Haridas S."/>
            <person name="He G."/>
            <person name="LaButti K."/>
            <person name="Lipzen A."/>
            <person name="Mondo S."/>
            <person name="Riley R."/>
            <person name="Salamov A."/>
            <person name="Simmons B.A."/>
            <person name="Magnuson J.K."/>
            <person name="Henrissat B."/>
            <person name="Mortensen U.H."/>
            <person name="Larsen T.O."/>
            <person name="Devries R.P."/>
            <person name="Grigoriev I.V."/>
            <person name="Machida M."/>
            <person name="Baker S.E."/>
            <person name="Andersen M.R."/>
        </authorList>
    </citation>
    <scope>NUCLEOTIDE SEQUENCE [LARGE SCALE GENOMIC DNA]</scope>
    <source>
        <strain evidence="6 7">CBS 151.66</strain>
    </source>
</reference>
<evidence type="ECO:0000256" key="4">
    <source>
        <dbReference type="ARBA" id="ARBA00023033"/>
    </source>
</evidence>
<keyword evidence="1" id="KW-0285">Flavoprotein</keyword>
<dbReference type="AlphaFoldDB" id="A0A5N5WHD4"/>
<dbReference type="PANTHER" id="PTHR46972">
    <property type="entry name" value="MONOOXYGENASE ASQM-RELATED"/>
    <property type="match status" value="1"/>
</dbReference>
<evidence type="ECO:0000256" key="3">
    <source>
        <dbReference type="ARBA" id="ARBA00023002"/>
    </source>
</evidence>
<dbReference type="EMBL" id="ML732603">
    <property type="protein sequence ID" value="KAB8067065.1"/>
    <property type="molecule type" value="Genomic_DNA"/>
</dbReference>
<proteinExistence type="predicted"/>
<dbReference type="GO" id="GO:0071949">
    <property type="term" value="F:FAD binding"/>
    <property type="evidence" value="ECO:0007669"/>
    <property type="project" value="InterPro"/>
</dbReference>
<evidence type="ECO:0000313" key="7">
    <source>
        <dbReference type="Proteomes" id="UP000326565"/>
    </source>
</evidence>